<reference evidence="1 2" key="1">
    <citation type="submission" date="2017-07" db="EMBL/GenBank/DDBJ databases">
        <title>Virulence factors identified in Actinobacillus seminis.</title>
        <authorList>
            <person name="Negrete-Abascal E."/>
            <person name="Vaca-Pacheco S."/>
            <person name="Montes-Garcia F."/>
            <person name="Leyto-Gil A.M."/>
            <person name="Fragoso-Garcia E."/>
            <person name="Carvente-Garcia R."/>
            <person name="Perez-Agueros S."/>
            <person name="Castelan-Sanchez H.G."/>
            <person name="Garcia-Molina A."/>
            <person name="Villamar T.E."/>
            <person name="Vazquez-Cruz C."/>
        </authorList>
    </citation>
    <scope>NUCLEOTIDE SEQUENCE [LARGE SCALE GENOMIC DNA]</scope>
    <source>
        <strain evidence="1 2">ATCC 15768</strain>
    </source>
</reference>
<organism evidence="1 2">
    <name type="scientific">Actinobacillus seminis</name>
    <dbReference type="NCBI Taxonomy" id="722"/>
    <lineage>
        <taxon>Bacteria</taxon>
        <taxon>Pseudomonadati</taxon>
        <taxon>Pseudomonadota</taxon>
        <taxon>Gammaproteobacteria</taxon>
        <taxon>Pasteurellales</taxon>
        <taxon>Pasteurellaceae</taxon>
        <taxon>Actinobacillus</taxon>
    </lineage>
</organism>
<gene>
    <name evidence="1" type="ORF">CFY87_03575</name>
</gene>
<dbReference type="EMBL" id="NLFK01000003">
    <property type="protein sequence ID" value="OZN25239.1"/>
    <property type="molecule type" value="Genomic_DNA"/>
</dbReference>
<evidence type="ECO:0000313" key="1">
    <source>
        <dbReference type="EMBL" id="OZN25239.1"/>
    </source>
</evidence>
<sequence>MVNIVQILMVNLLRILDMSQPSVKVPVSVGASQSKQESHTTQITHSGSEISAGNIQFKTTKEDLDIIGSSVNDAQIALDSARNLNLESVQETYQNRTDSKNSCWSGAYF</sequence>
<protein>
    <recommendedName>
        <fullName evidence="3">Filamentous hemagglutinin outer membrane protein</fullName>
    </recommendedName>
</protein>
<comment type="caution">
    <text evidence="1">The sequence shown here is derived from an EMBL/GenBank/DDBJ whole genome shotgun (WGS) entry which is preliminary data.</text>
</comment>
<proteinExistence type="predicted"/>
<dbReference type="Pfam" id="PF13332">
    <property type="entry name" value="Fil_haemagg_2"/>
    <property type="match status" value="1"/>
</dbReference>
<evidence type="ECO:0008006" key="3">
    <source>
        <dbReference type="Google" id="ProtNLM"/>
    </source>
</evidence>
<name>A0ABX4FNS4_9PAST</name>
<accession>A0ABX4FNS4</accession>
<dbReference type="InterPro" id="IPR025157">
    <property type="entry name" value="Hemagglutinin_rpt"/>
</dbReference>
<keyword evidence="2" id="KW-1185">Reference proteome</keyword>
<evidence type="ECO:0000313" key="2">
    <source>
        <dbReference type="Proteomes" id="UP000215738"/>
    </source>
</evidence>
<dbReference type="Proteomes" id="UP000215738">
    <property type="component" value="Unassembled WGS sequence"/>
</dbReference>